<organism evidence="1 2">
    <name type="scientific">Rattus norvegicus</name>
    <name type="common">Rat</name>
    <dbReference type="NCBI Taxonomy" id="10116"/>
    <lineage>
        <taxon>Eukaryota</taxon>
        <taxon>Metazoa</taxon>
        <taxon>Chordata</taxon>
        <taxon>Craniata</taxon>
        <taxon>Vertebrata</taxon>
        <taxon>Euteleostomi</taxon>
        <taxon>Mammalia</taxon>
        <taxon>Eutheria</taxon>
        <taxon>Euarchontoglires</taxon>
        <taxon>Glires</taxon>
        <taxon>Rodentia</taxon>
        <taxon>Myomorpha</taxon>
        <taxon>Muroidea</taxon>
        <taxon>Muridae</taxon>
        <taxon>Murinae</taxon>
        <taxon>Rattus</taxon>
    </lineage>
</organism>
<evidence type="ECO:0000313" key="2">
    <source>
        <dbReference type="Proteomes" id="UP000234681"/>
    </source>
</evidence>
<sequence length="52" mass="6075">MPLIASFNERRGNGVYGTFHSRVPSKLRQGHYPEYLDQQQYNSPHERKPSLS</sequence>
<dbReference type="EMBL" id="CH474021">
    <property type="protein sequence ID" value="EDL75195.1"/>
    <property type="molecule type" value="Genomic_DNA"/>
</dbReference>
<protein>
    <submittedName>
        <fullName evidence="1">RCG20527, isoform CRA_a</fullName>
    </submittedName>
</protein>
<proteinExistence type="predicted"/>
<dbReference type="EMBL" id="CH474021">
    <property type="protein sequence ID" value="EDL75196.1"/>
    <property type="molecule type" value="Genomic_DNA"/>
</dbReference>
<reference evidence="1 2" key="2">
    <citation type="submission" date="2005-09" db="EMBL/GenBank/DDBJ databases">
        <authorList>
            <person name="Mural R.J."/>
            <person name="Li P.W."/>
            <person name="Adams M.D."/>
            <person name="Amanatides P.G."/>
            <person name="Baden-Tillson H."/>
            <person name="Barnstead M."/>
            <person name="Chin S.H."/>
            <person name="Dew I."/>
            <person name="Evans C.A."/>
            <person name="Ferriera S."/>
            <person name="Flanigan M."/>
            <person name="Fosler C."/>
            <person name="Glodek A."/>
            <person name="Gu Z."/>
            <person name="Holt R.A."/>
            <person name="Jennings D."/>
            <person name="Kraft C.L."/>
            <person name="Lu F."/>
            <person name="Nguyen T."/>
            <person name="Nusskern D.R."/>
            <person name="Pfannkoch C.M."/>
            <person name="Sitter C."/>
            <person name="Sutton G.G."/>
            <person name="Venter J.C."/>
            <person name="Wang Z."/>
            <person name="Woodage T."/>
            <person name="Zheng X.H."/>
            <person name="Zhong F."/>
        </authorList>
    </citation>
    <scope>NUCLEOTIDE SEQUENCE [LARGE SCALE GENOMIC DNA]</scope>
    <source>
        <strain evidence="1">BN</strain>
        <strain evidence="2">BN, Sprague-Dawley</strain>
    </source>
</reference>
<dbReference type="Proteomes" id="UP000234681">
    <property type="component" value="Chromosome 18"/>
</dbReference>
<dbReference type="AlphaFoldDB" id="A6K5K5"/>
<name>A6K5K5_RAT</name>
<accession>A6K5K5</accession>
<evidence type="ECO:0000313" key="1">
    <source>
        <dbReference type="EMBL" id="EDL75196.1"/>
    </source>
</evidence>
<gene>
    <name evidence="1" type="ORF">rCG_20527</name>
</gene>
<reference evidence="1" key="1">
    <citation type="journal article" date="2005" name="Genome Res.">
        <title>Gene and alternative splicing annotation with AIR.</title>
        <authorList>
            <person name="Florea L."/>
            <person name="Di Francesco V."/>
            <person name="Miller J."/>
            <person name="Turner R."/>
            <person name="Yao A."/>
            <person name="Harris M."/>
            <person name="Walenz B."/>
            <person name="Mobarry C."/>
            <person name="Merkulov G.V."/>
            <person name="Charlab R."/>
            <person name="Dew I."/>
            <person name="Deng Z."/>
            <person name="Istrail S."/>
            <person name="Li P."/>
            <person name="Sutton G."/>
        </authorList>
    </citation>
    <scope>NUCLEOTIDE SEQUENCE</scope>
    <source>
        <strain evidence="1">BN</strain>
    </source>
</reference>